<feature type="transmembrane region" description="Helical" evidence="2">
    <location>
        <begin position="83"/>
        <end position="109"/>
    </location>
</feature>
<feature type="compositionally biased region" description="Gly residues" evidence="1">
    <location>
        <begin position="1"/>
        <end position="12"/>
    </location>
</feature>
<organism evidence="3 4">
    <name type="scientific">Micromonospora pisi</name>
    <dbReference type="NCBI Taxonomy" id="589240"/>
    <lineage>
        <taxon>Bacteria</taxon>
        <taxon>Bacillati</taxon>
        <taxon>Actinomycetota</taxon>
        <taxon>Actinomycetes</taxon>
        <taxon>Micromonosporales</taxon>
        <taxon>Micromonosporaceae</taxon>
        <taxon>Micromonospora</taxon>
    </lineage>
</organism>
<keyword evidence="2" id="KW-1133">Transmembrane helix</keyword>
<evidence type="ECO:0008006" key="5">
    <source>
        <dbReference type="Google" id="ProtNLM"/>
    </source>
</evidence>
<sequence>MMGEVARGGGGWPEEPGGSVARRPDWRDTLRNASDLALVGILTTVAALPVLTAGAAVATASAAVHHWSEHESWPGVRPVLRGFVRALLPGAAATLVAAGTAALFTVNLLALHRGVVPGGAVLIAVTALLAATVAGLAGLTVVQLGRQHGHGWREAVRQAGRMAVARPVVPLALAGVLALVAVLCGLILPLITPILAGYALLALHATVRRIESAVPTSRA</sequence>
<feature type="region of interest" description="Disordered" evidence="1">
    <location>
        <begin position="1"/>
        <end position="25"/>
    </location>
</feature>
<dbReference type="AlphaFoldDB" id="A0A495JKQ4"/>
<dbReference type="EMBL" id="RBKT01000001">
    <property type="protein sequence ID" value="RKR88922.1"/>
    <property type="molecule type" value="Genomic_DNA"/>
</dbReference>
<evidence type="ECO:0000313" key="4">
    <source>
        <dbReference type="Proteomes" id="UP000277671"/>
    </source>
</evidence>
<accession>A0A495JKQ4</accession>
<keyword evidence="2" id="KW-0472">Membrane</keyword>
<feature type="transmembrane region" description="Helical" evidence="2">
    <location>
        <begin position="36"/>
        <end position="63"/>
    </location>
</feature>
<comment type="caution">
    <text evidence="3">The sequence shown here is derived from an EMBL/GenBank/DDBJ whole genome shotgun (WGS) entry which is preliminary data.</text>
</comment>
<keyword evidence="2" id="KW-0812">Transmembrane</keyword>
<name>A0A495JKQ4_9ACTN</name>
<proteinExistence type="predicted"/>
<evidence type="ECO:0000313" key="3">
    <source>
        <dbReference type="EMBL" id="RKR88922.1"/>
    </source>
</evidence>
<keyword evidence="4" id="KW-1185">Reference proteome</keyword>
<protein>
    <recommendedName>
        <fullName evidence="5">Membrane protein YesL</fullName>
    </recommendedName>
</protein>
<feature type="transmembrane region" description="Helical" evidence="2">
    <location>
        <begin position="171"/>
        <end position="201"/>
    </location>
</feature>
<evidence type="ECO:0000256" key="2">
    <source>
        <dbReference type="SAM" id="Phobius"/>
    </source>
</evidence>
<evidence type="ECO:0000256" key="1">
    <source>
        <dbReference type="SAM" id="MobiDB-lite"/>
    </source>
</evidence>
<feature type="transmembrane region" description="Helical" evidence="2">
    <location>
        <begin position="121"/>
        <end position="142"/>
    </location>
</feature>
<reference evidence="3 4" key="1">
    <citation type="submission" date="2018-10" db="EMBL/GenBank/DDBJ databases">
        <title>Sequencing the genomes of 1000 actinobacteria strains.</title>
        <authorList>
            <person name="Klenk H.-P."/>
        </authorList>
    </citation>
    <scope>NUCLEOTIDE SEQUENCE [LARGE SCALE GENOMIC DNA]</scope>
    <source>
        <strain evidence="3 4">DSM 45175</strain>
    </source>
</reference>
<gene>
    <name evidence="3" type="ORF">BDK92_3255</name>
</gene>
<dbReference type="Proteomes" id="UP000277671">
    <property type="component" value="Unassembled WGS sequence"/>
</dbReference>